<reference evidence="1 2" key="1">
    <citation type="submission" date="2008-07" db="EMBL/GenBank/DDBJ databases">
        <title>Complete sequence of Geobacter bemidjiensis BEM.</title>
        <authorList>
            <consortium name="US DOE Joint Genome Institute"/>
            <person name="Lucas S."/>
            <person name="Copeland A."/>
            <person name="Lapidus A."/>
            <person name="Glavina del Rio T."/>
            <person name="Dalin E."/>
            <person name="Tice H."/>
            <person name="Bruce D."/>
            <person name="Goodwin L."/>
            <person name="Pitluck S."/>
            <person name="Kiss H."/>
            <person name="Brettin T."/>
            <person name="Detter J.C."/>
            <person name="Han C."/>
            <person name="Kuske C.R."/>
            <person name="Schmutz J."/>
            <person name="Larimer F."/>
            <person name="Land M."/>
            <person name="Hauser L."/>
            <person name="Kyrpides N."/>
            <person name="Lykidis A."/>
            <person name="Lovley D."/>
            <person name="Richardson P."/>
        </authorList>
    </citation>
    <scope>NUCLEOTIDE SEQUENCE [LARGE SCALE GENOMIC DNA]</scope>
    <source>
        <strain evidence="2">ATCC BAA-1014 / DSM 16622 / JCM 12645 / Bem</strain>
    </source>
</reference>
<dbReference type="STRING" id="404380.Gbem_1959"/>
<name>B5EBU9_CITBB</name>
<dbReference type="KEGG" id="gbm:Gbem_1959"/>
<evidence type="ECO:0000313" key="1">
    <source>
        <dbReference type="EMBL" id="ACH38973.1"/>
    </source>
</evidence>
<accession>B5EBU9</accession>
<proteinExistence type="predicted"/>
<sequence>MSRALKVCLLERMFLPAEMKAPLGRYSPVVGGKLYNFKGIRR</sequence>
<gene>
    <name evidence="1" type="ordered locus">Gbem_1959</name>
</gene>
<keyword evidence="2" id="KW-1185">Reference proteome</keyword>
<organism evidence="1 2">
    <name type="scientific">Citrifermentans bemidjiense (strain ATCC BAA-1014 / DSM 16622 / JCM 12645 / Bem)</name>
    <name type="common">Geobacter bemidjiensis</name>
    <dbReference type="NCBI Taxonomy" id="404380"/>
    <lineage>
        <taxon>Bacteria</taxon>
        <taxon>Pseudomonadati</taxon>
        <taxon>Thermodesulfobacteriota</taxon>
        <taxon>Desulfuromonadia</taxon>
        <taxon>Geobacterales</taxon>
        <taxon>Geobacteraceae</taxon>
        <taxon>Citrifermentans</taxon>
    </lineage>
</organism>
<dbReference type="Proteomes" id="UP000008825">
    <property type="component" value="Chromosome"/>
</dbReference>
<dbReference type="AlphaFoldDB" id="B5EBU9"/>
<reference evidence="1 2" key="2">
    <citation type="journal article" date="2010" name="BMC Genomics">
        <title>The genome of Geobacter bemidjiensis, exemplar for the subsurface clade of Geobacter species that predominate in Fe(III)-reducing subsurface environments.</title>
        <authorList>
            <person name="Aklujkar M."/>
            <person name="Young N.D."/>
            <person name="Holmes D."/>
            <person name="Chavan M."/>
            <person name="Risso C."/>
            <person name="Kiss H.E."/>
            <person name="Han C.S."/>
            <person name="Land M.L."/>
            <person name="Lovley D.R."/>
        </authorList>
    </citation>
    <scope>NUCLEOTIDE SEQUENCE [LARGE SCALE GENOMIC DNA]</scope>
    <source>
        <strain evidence="2">ATCC BAA-1014 / DSM 16622 / JCM 12645 / Bem</strain>
    </source>
</reference>
<dbReference type="EMBL" id="CP001124">
    <property type="protein sequence ID" value="ACH38973.1"/>
    <property type="molecule type" value="Genomic_DNA"/>
</dbReference>
<protein>
    <submittedName>
        <fullName evidence="1">Uncharacterized protein</fullName>
    </submittedName>
</protein>
<evidence type="ECO:0000313" key="2">
    <source>
        <dbReference type="Proteomes" id="UP000008825"/>
    </source>
</evidence>
<dbReference type="HOGENOM" id="CLU_3252120_0_0_7"/>